<proteinExistence type="predicted"/>
<accession>A0A380T6V8</accession>
<dbReference type="PIRSF" id="PIRSF019307">
    <property type="entry name" value="UCP019307"/>
    <property type="match status" value="1"/>
</dbReference>
<dbReference type="PANTHER" id="PTHR36448">
    <property type="entry name" value="BLR7373 PROTEIN"/>
    <property type="match status" value="1"/>
</dbReference>
<keyword evidence="3" id="KW-1185">Reference proteome</keyword>
<dbReference type="CDD" id="cd02219">
    <property type="entry name" value="cupin_YjlB-like"/>
    <property type="match status" value="1"/>
</dbReference>
<dbReference type="EMBL" id="UIDD01000013">
    <property type="protein sequence ID" value="SUQ65942.1"/>
    <property type="molecule type" value="Genomic_DNA"/>
</dbReference>
<organism evidence="2 3">
    <name type="scientific">Pseudomonas wadenswilerensis</name>
    <dbReference type="NCBI Taxonomy" id="1785161"/>
    <lineage>
        <taxon>Bacteria</taxon>
        <taxon>Pseudomonadati</taxon>
        <taxon>Pseudomonadota</taxon>
        <taxon>Gammaproteobacteria</taxon>
        <taxon>Pseudomonadales</taxon>
        <taxon>Pseudomonadaceae</taxon>
        <taxon>Pseudomonas</taxon>
    </lineage>
</organism>
<name>A0A380T6V8_9PSED</name>
<dbReference type="Pfam" id="PF00190">
    <property type="entry name" value="Cupin_1"/>
    <property type="match status" value="1"/>
</dbReference>
<dbReference type="InterPro" id="IPR014500">
    <property type="entry name" value="UCP019307_cupin"/>
</dbReference>
<dbReference type="RefSeq" id="WP_115089547.1">
    <property type="nucleotide sequence ID" value="NZ_CBCSFG010000017.1"/>
</dbReference>
<dbReference type="InterPro" id="IPR047121">
    <property type="entry name" value="YjiB-like"/>
</dbReference>
<sequence>MNPADNSTEPQPRPSHPRFLYFTDDGTTPNSRLPVLLYHLPMKKEADNAGFFETLFARNRWTPLWRAGIFDYQHYHSNAHEALGVAQGNARVILGGPSGLTLGIGRGDVLVLPAGTGHCCLESSEDFLVVGAYPQGQEAYDIQRPASSNHGPSKARIARVAMPDGDPVTGRAGMLNSAWSAASAPEAR</sequence>
<dbReference type="PANTHER" id="PTHR36448:SF2">
    <property type="entry name" value="CUPIN TYPE-1 DOMAIN-CONTAINING PROTEIN"/>
    <property type="match status" value="1"/>
</dbReference>
<feature type="domain" description="Cupin type-1" evidence="1">
    <location>
        <begin position="74"/>
        <end position="132"/>
    </location>
</feature>
<evidence type="ECO:0000313" key="2">
    <source>
        <dbReference type="EMBL" id="SUQ65942.1"/>
    </source>
</evidence>
<dbReference type="InterPro" id="IPR011051">
    <property type="entry name" value="RmlC_Cupin_sf"/>
</dbReference>
<gene>
    <name evidence="2" type="ORF">CCOS864_05422</name>
</gene>
<protein>
    <recommendedName>
        <fullName evidence="1">Cupin type-1 domain-containing protein</fullName>
    </recommendedName>
</protein>
<dbReference type="InterPro" id="IPR006045">
    <property type="entry name" value="Cupin_1"/>
</dbReference>
<dbReference type="AlphaFoldDB" id="A0A380T6V8"/>
<dbReference type="Proteomes" id="UP000255177">
    <property type="component" value="Unassembled WGS sequence"/>
</dbReference>
<dbReference type="Gene3D" id="2.60.120.10">
    <property type="entry name" value="Jelly Rolls"/>
    <property type="match status" value="1"/>
</dbReference>
<evidence type="ECO:0000313" key="3">
    <source>
        <dbReference type="Proteomes" id="UP000255177"/>
    </source>
</evidence>
<evidence type="ECO:0000259" key="1">
    <source>
        <dbReference type="Pfam" id="PF00190"/>
    </source>
</evidence>
<dbReference type="SUPFAM" id="SSF51182">
    <property type="entry name" value="RmlC-like cupins"/>
    <property type="match status" value="1"/>
</dbReference>
<dbReference type="InterPro" id="IPR014710">
    <property type="entry name" value="RmlC-like_jellyroll"/>
</dbReference>
<reference evidence="3" key="1">
    <citation type="submission" date="2018-07" db="EMBL/GenBank/DDBJ databases">
        <authorList>
            <person name="Blom J."/>
        </authorList>
    </citation>
    <scope>NUCLEOTIDE SEQUENCE [LARGE SCALE GENOMIC DNA]</scope>
    <source>
        <strain evidence="3">CCOS 864</strain>
    </source>
</reference>